<proteinExistence type="predicted"/>
<dbReference type="PANTHER" id="PTHR33138:SF54">
    <property type="entry name" value="OS01G0690900 PROTEIN"/>
    <property type="match status" value="1"/>
</dbReference>
<dbReference type="Proteomes" id="UP000479710">
    <property type="component" value="Unassembled WGS sequence"/>
</dbReference>
<dbReference type="PANTHER" id="PTHR33138">
    <property type="entry name" value="OS01G0690200 PROTEIN"/>
    <property type="match status" value="1"/>
</dbReference>
<comment type="subcellular location">
    <subcellularLocation>
        <location evidence="1">Membrane</location>
        <topology evidence="1">Single-pass membrane protein</topology>
    </subcellularLocation>
</comment>
<comment type="caution">
    <text evidence="6">The sequence shown here is derived from an EMBL/GenBank/DDBJ whole genome shotgun (WGS) entry which is preliminary data.</text>
</comment>
<evidence type="ECO:0008006" key="8">
    <source>
        <dbReference type="Google" id="ProtNLM"/>
    </source>
</evidence>
<dbReference type="OrthoDB" id="691298at2759"/>
<dbReference type="InterPro" id="IPR032872">
    <property type="entry name" value="WAK_assoc_C"/>
</dbReference>
<evidence type="ECO:0000259" key="4">
    <source>
        <dbReference type="Pfam" id="PF13947"/>
    </source>
</evidence>
<evidence type="ECO:0000259" key="5">
    <source>
        <dbReference type="Pfam" id="PF14380"/>
    </source>
</evidence>
<evidence type="ECO:0000256" key="1">
    <source>
        <dbReference type="ARBA" id="ARBA00004167"/>
    </source>
</evidence>
<evidence type="ECO:0000256" key="3">
    <source>
        <dbReference type="ARBA" id="ARBA00023180"/>
    </source>
</evidence>
<reference evidence="6 7" key="1">
    <citation type="submission" date="2019-11" db="EMBL/GenBank/DDBJ databases">
        <title>Whole genome sequence of Oryza granulata.</title>
        <authorList>
            <person name="Li W."/>
        </authorList>
    </citation>
    <scope>NUCLEOTIDE SEQUENCE [LARGE SCALE GENOMIC DNA]</scope>
    <source>
        <strain evidence="7">cv. Menghai</strain>
        <tissue evidence="6">Leaf</tissue>
    </source>
</reference>
<accession>A0A6G1DZU6</accession>
<name>A0A6G1DZU6_9ORYZ</name>
<dbReference type="InterPro" id="IPR025287">
    <property type="entry name" value="WAK_GUB"/>
</dbReference>
<evidence type="ECO:0000313" key="6">
    <source>
        <dbReference type="EMBL" id="KAF0917866.1"/>
    </source>
</evidence>
<keyword evidence="3" id="KW-0325">Glycoprotein</keyword>
<dbReference type="GO" id="GO:0016020">
    <property type="term" value="C:membrane"/>
    <property type="evidence" value="ECO:0007669"/>
    <property type="project" value="UniProtKB-SubCell"/>
</dbReference>
<dbReference type="Pfam" id="PF13947">
    <property type="entry name" value="GUB_WAK_bind"/>
    <property type="match status" value="1"/>
</dbReference>
<dbReference type="AlphaFoldDB" id="A0A6G1DZU6"/>
<feature type="domain" description="Wall-associated receptor kinase galacturonan-binding" evidence="4">
    <location>
        <begin position="2"/>
        <end position="69"/>
    </location>
</feature>
<feature type="domain" description="Wall-associated receptor kinase C-terminal" evidence="5">
    <location>
        <begin position="130"/>
        <end position="234"/>
    </location>
</feature>
<evidence type="ECO:0000256" key="2">
    <source>
        <dbReference type="ARBA" id="ARBA00022729"/>
    </source>
</evidence>
<protein>
    <recommendedName>
        <fullName evidence="8">Wall-associated receptor kinase C-terminal domain-containing protein</fullName>
    </recommendedName>
</protein>
<dbReference type="Pfam" id="PF14380">
    <property type="entry name" value="WAK_assoc"/>
    <property type="match status" value="1"/>
</dbReference>
<keyword evidence="2" id="KW-0732">Signal</keyword>
<sequence length="262" mass="28770">MCGRVNISYPFFLSTATSETYDDPSCGYTDLNITCSWWRGTETPIIQLGGDSYTILHILYDTRTVVLADTDALRGGSCPRVRHNFTFGQADKWLEYTGSRDNLTFFFGCHSPPNNPWPVGFAPDKYQINCKNFSNEPGSGVPFVSISGELDASVESELASHCTQVITVPVNGDLPMAREQAMLPGGGYGQVLQQGFELAWNPSKDDQCYRCEQYQGQCAYNQSKSFLGCLCSDGKVATNRYCTNSVASIVSASSKSGKFGFF</sequence>
<dbReference type="EMBL" id="SPHZ02000005">
    <property type="protein sequence ID" value="KAF0917866.1"/>
    <property type="molecule type" value="Genomic_DNA"/>
</dbReference>
<dbReference type="GO" id="GO:0030247">
    <property type="term" value="F:polysaccharide binding"/>
    <property type="evidence" value="ECO:0007669"/>
    <property type="project" value="InterPro"/>
</dbReference>
<evidence type="ECO:0000313" key="7">
    <source>
        <dbReference type="Proteomes" id="UP000479710"/>
    </source>
</evidence>
<organism evidence="6 7">
    <name type="scientific">Oryza meyeriana var. granulata</name>
    <dbReference type="NCBI Taxonomy" id="110450"/>
    <lineage>
        <taxon>Eukaryota</taxon>
        <taxon>Viridiplantae</taxon>
        <taxon>Streptophyta</taxon>
        <taxon>Embryophyta</taxon>
        <taxon>Tracheophyta</taxon>
        <taxon>Spermatophyta</taxon>
        <taxon>Magnoliopsida</taxon>
        <taxon>Liliopsida</taxon>
        <taxon>Poales</taxon>
        <taxon>Poaceae</taxon>
        <taxon>BOP clade</taxon>
        <taxon>Oryzoideae</taxon>
        <taxon>Oryzeae</taxon>
        <taxon>Oryzinae</taxon>
        <taxon>Oryza</taxon>
        <taxon>Oryza meyeriana</taxon>
    </lineage>
</organism>
<gene>
    <name evidence="6" type="ORF">E2562_021520</name>
</gene>
<keyword evidence="7" id="KW-1185">Reference proteome</keyword>